<keyword evidence="8 12" id="KW-0067">ATP-binding</keyword>
<feature type="domain" description="Carbohydrate kinase PfkB" evidence="13">
    <location>
        <begin position="1"/>
        <end position="296"/>
    </location>
</feature>
<comment type="similarity">
    <text evidence="12">Belongs to the carbohydrate kinase PfkB family. Ribokinase subfamily.</text>
</comment>
<comment type="similarity">
    <text evidence="1">Belongs to the carbohydrate kinase pfkB family.</text>
</comment>
<dbReference type="HOGENOM" id="CLU_027634_2_3_9"/>
<dbReference type="PANTHER" id="PTHR10584:SF166">
    <property type="entry name" value="RIBOKINASE"/>
    <property type="match status" value="1"/>
</dbReference>
<reference evidence="15 17" key="3">
    <citation type="submission" date="2017-07" db="EMBL/GenBank/DDBJ databases">
        <title>Prevalence of linear plasmids in Cutibacterium (Propionibacterium) acnes isolates obtained from prostatic tissue.</title>
        <authorList>
            <person name="Davidsson S."/>
            <person name="Carlsson J."/>
            <person name="Molling P."/>
            <person name="Andren O."/>
            <person name="Andersson S.-O."/>
            <person name="Brzuszkiewicz E."/>
            <person name="Poehlein A."/>
            <person name="Al-Zeer M."/>
            <person name="Brinkmann V."/>
            <person name="Scavenius C."/>
            <person name="Nazipi S."/>
            <person name="Soderquist B."/>
            <person name="Bruggemann H."/>
        </authorList>
    </citation>
    <scope>NUCLEOTIDE SEQUENCE [LARGE SCALE GENOMIC DNA]</scope>
    <source>
        <strain evidence="15 17">DSM 753</strain>
    </source>
</reference>
<evidence type="ECO:0000313" key="14">
    <source>
        <dbReference type="EMBL" id="EDO61961.1"/>
    </source>
</evidence>
<evidence type="ECO:0000256" key="6">
    <source>
        <dbReference type="ARBA" id="ARBA00022741"/>
    </source>
</evidence>
<comment type="catalytic activity">
    <reaction evidence="12">
        <text>D-ribose + ATP = D-ribose 5-phosphate + ADP + H(+)</text>
        <dbReference type="Rhea" id="RHEA:13697"/>
        <dbReference type="ChEBI" id="CHEBI:15378"/>
        <dbReference type="ChEBI" id="CHEBI:30616"/>
        <dbReference type="ChEBI" id="CHEBI:47013"/>
        <dbReference type="ChEBI" id="CHEBI:78346"/>
        <dbReference type="ChEBI" id="CHEBI:456216"/>
        <dbReference type="EC" id="2.7.1.15"/>
    </reaction>
</comment>
<feature type="binding site" evidence="12">
    <location>
        <begin position="39"/>
        <end position="43"/>
    </location>
    <ligand>
        <name>substrate</name>
    </ligand>
</feature>
<dbReference type="EMBL" id="NOXF01000003">
    <property type="protein sequence ID" value="PEQ24843.1"/>
    <property type="molecule type" value="Genomic_DNA"/>
</dbReference>
<gene>
    <name evidence="12 14" type="primary">rbsK</name>
    <name evidence="15" type="ORF">CH238_05185</name>
    <name evidence="14" type="ORF">CLOLEP_01472</name>
</gene>
<keyword evidence="5 12" id="KW-0479">Metal-binding</keyword>
<evidence type="ECO:0000256" key="2">
    <source>
        <dbReference type="ARBA" id="ARBA00012035"/>
    </source>
</evidence>
<feature type="binding site" evidence="12">
    <location>
        <position position="286"/>
    </location>
    <ligand>
        <name>K(+)</name>
        <dbReference type="ChEBI" id="CHEBI:29103"/>
    </ligand>
</feature>
<comment type="pathway">
    <text evidence="12">Carbohydrate metabolism; D-ribose degradation; D-ribose 5-phosphate from beta-D-ribopyranose: step 2/2.</text>
</comment>
<dbReference type="UniPathway" id="UPA00916">
    <property type="reaction ID" value="UER00889"/>
</dbReference>
<evidence type="ECO:0000256" key="10">
    <source>
        <dbReference type="ARBA" id="ARBA00022958"/>
    </source>
</evidence>
<comment type="cofactor">
    <cofactor evidence="12">
        <name>Mg(2+)</name>
        <dbReference type="ChEBI" id="CHEBI:18420"/>
    </cofactor>
    <text evidence="12">Requires a divalent cation, most likely magnesium in vivo, as an electrophilic catalyst to aid phosphoryl group transfer. It is the chelate of the metal and the nucleotide that is the actual substrate.</text>
</comment>
<dbReference type="Proteomes" id="UP000003490">
    <property type="component" value="Unassembled WGS sequence"/>
</dbReference>
<dbReference type="Pfam" id="PF00294">
    <property type="entry name" value="PfkB"/>
    <property type="match status" value="1"/>
</dbReference>
<dbReference type="NCBIfam" id="TIGR02152">
    <property type="entry name" value="D_ribokin_bact"/>
    <property type="match status" value="1"/>
</dbReference>
<dbReference type="AlphaFoldDB" id="A7VSD1"/>
<dbReference type="OrthoDB" id="9775849at2"/>
<evidence type="ECO:0000256" key="11">
    <source>
        <dbReference type="ARBA" id="ARBA00023277"/>
    </source>
</evidence>
<dbReference type="CDD" id="cd01174">
    <property type="entry name" value="ribokinase"/>
    <property type="match status" value="1"/>
</dbReference>
<feature type="binding site" evidence="12">
    <location>
        <position position="277"/>
    </location>
    <ligand>
        <name>ATP</name>
        <dbReference type="ChEBI" id="CHEBI:30616"/>
    </ligand>
</feature>
<evidence type="ECO:0000256" key="4">
    <source>
        <dbReference type="ARBA" id="ARBA00022679"/>
    </source>
</evidence>
<reference evidence="14 16" key="2">
    <citation type="submission" date="2007-08" db="EMBL/GenBank/DDBJ databases">
        <authorList>
            <person name="Fulton L."/>
            <person name="Clifton S."/>
            <person name="Fulton B."/>
            <person name="Xu J."/>
            <person name="Minx P."/>
            <person name="Pepin K.H."/>
            <person name="Johnson M."/>
            <person name="Thiruvilangam P."/>
            <person name="Bhonagiri V."/>
            <person name="Nash W.E."/>
            <person name="Wang C."/>
            <person name="Mardis E.R."/>
            <person name="Wilson R.K."/>
        </authorList>
    </citation>
    <scope>NUCLEOTIDE SEQUENCE [LARGE SCALE GENOMIC DNA]</scope>
    <source>
        <strain evidence="14 16">DSM 753</strain>
    </source>
</reference>
<feature type="binding site" evidence="12">
    <location>
        <position position="288"/>
    </location>
    <ligand>
        <name>K(+)</name>
        <dbReference type="ChEBI" id="CHEBI:29103"/>
    </ligand>
</feature>
<dbReference type="InterPro" id="IPR011877">
    <property type="entry name" value="Ribokinase"/>
</dbReference>
<keyword evidence="6 12" id="KW-0547">Nucleotide-binding</keyword>
<comment type="function">
    <text evidence="12">Catalyzes the phosphorylation of ribose at O-5 in a reaction requiring ATP and magnesium. The resulting D-ribose-5-phosphate can then be used either for sythesis of nucleotides, histidine, and tryptophan, or as a component of the pentose phosphate pathway.</text>
</comment>
<dbReference type="GO" id="GO:0004747">
    <property type="term" value="F:ribokinase activity"/>
    <property type="evidence" value="ECO:0007669"/>
    <property type="project" value="UniProtKB-UniRule"/>
</dbReference>
<evidence type="ECO:0000256" key="7">
    <source>
        <dbReference type="ARBA" id="ARBA00022777"/>
    </source>
</evidence>
<evidence type="ECO:0000256" key="3">
    <source>
        <dbReference type="ARBA" id="ARBA00016943"/>
    </source>
</evidence>
<protein>
    <recommendedName>
        <fullName evidence="3 12">Ribokinase</fullName>
        <shortName evidence="12">RK</shortName>
        <ecNumber evidence="2 12">2.7.1.15</ecNumber>
    </recommendedName>
</protein>
<dbReference type="GO" id="GO:0005829">
    <property type="term" value="C:cytosol"/>
    <property type="evidence" value="ECO:0007669"/>
    <property type="project" value="TreeGrafter"/>
</dbReference>
<keyword evidence="10 12" id="KW-0630">Potassium</keyword>
<comment type="caution">
    <text evidence="14">The sequence shown here is derived from an EMBL/GenBank/DDBJ whole genome shotgun (WGS) entry which is preliminary data.</text>
</comment>
<feature type="binding site" evidence="12">
    <location>
        <position position="253"/>
    </location>
    <ligand>
        <name>substrate</name>
    </ligand>
</feature>
<keyword evidence="11 12" id="KW-0119">Carbohydrate metabolism</keyword>
<feature type="active site" description="Proton acceptor" evidence="12">
    <location>
        <position position="253"/>
    </location>
</feature>
<evidence type="ECO:0000256" key="9">
    <source>
        <dbReference type="ARBA" id="ARBA00022842"/>
    </source>
</evidence>
<reference evidence="14 16" key="1">
    <citation type="submission" date="2007-08" db="EMBL/GenBank/DDBJ databases">
        <title>Draft genome sequence of Clostridium leptum (DSM 753).</title>
        <authorList>
            <person name="Sudarsanam P."/>
            <person name="Ley R."/>
            <person name="Guruge J."/>
            <person name="Turnbaugh P.J."/>
            <person name="Mahowald M."/>
            <person name="Liep D."/>
            <person name="Gordon J."/>
        </authorList>
    </citation>
    <scope>NUCLEOTIDE SEQUENCE [LARGE SCALE GENOMIC DNA]</scope>
    <source>
        <strain evidence="14 16">DSM 753</strain>
    </source>
</reference>
<dbReference type="GO" id="GO:0019303">
    <property type="term" value="P:D-ribose catabolic process"/>
    <property type="evidence" value="ECO:0007669"/>
    <property type="project" value="UniProtKB-UniRule"/>
</dbReference>
<dbReference type="EMBL" id="ABCB02000017">
    <property type="protein sequence ID" value="EDO61961.1"/>
    <property type="molecule type" value="Genomic_DNA"/>
</dbReference>
<proteinExistence type="inferred from homology"/>
<feature type="binding site" evidence="12">
    <location>
        <position position="185"/>
    </location>
    <ligand>
        <name>ATP</name>
        <dbReference type="ChEBI" id="CHEBI:30616"/>
    </ligand>
</feature>
<feature type="binding site" evidence="12">
    <location>
        <position position="247"/>
    </location>
    <ligand>
        <name>K(+)</name>
        <dbReference type="ChEBI" id="CHEBI:29103"/>
    </ligand>
</feature>
<feature type="binding site" evidence="12">
    <location>
        <position position="283"/>
    </location>
    <ligand>
        <name>K(+)</name>
        <dbReference type="ChEBI" id="CHEBI:29103"/>
    </ligand>
</feature>
<dbReference type="EC" id="2.7.1.15" evidence="2 12"/>
<evidence type="ECO:0000259" key="13">
    <source>
        <dbReference type="Pfam" id="PF00294"/>
    </source>
</evidence>
<dbReference type="InterPro" id="IPR002139">
    <property type="entry name" value="Ribo/fructo_kinase"/>
</dbReference>
<organism evidence="14 16">
    <name type="scientific">[Clostridium] leptum DSM 753</name>
    <dbReference type="NCBI Taxonomy" id="428125"/>
    <lineage>
        <taxon>Bacteria</taxon>
        <taxon>Bacillati</taxon>
        <taxon>Bacillota</taxon>
        <taxon>Clostridia</taxon>
        <taxon>Eubacteriales</taxon>
        <taxon>Oscillospiraceae</taxon>
        <taxon>Oscillospiraceae incertae sedis</taxon>
    </lineage>
</organism>
<dbReference type="HAMAP" id="MF_01987">
    <property type="entry name" value="Ribokinase"/>
    <property type="match status" value="1"/>
</dbReference>
<evidence type="ECO:0000313" key="17">
    <source>
        <dbReference type="Proteomes" id="UP000220611"/>
    </source>
</evidence>
<feature type="binding site" evidence="12">
    <location>
        <begin position="221"/>
        <end position="226"/>
    </location>
    <ligand>
        <name>ATP</name>
        <dbReference type="ChEBI" id="CHEBI:30616"/>
    </ligand>
</feature>
<feature type="binding site" evidence="12">
    <location>
        <position position="292"/>
    </location>
    <ligand>
        <name>K(+)</name>
        <dbReference type="ChEBI" id="CHEBI:29103"/>
    </ligand>
</feature>
<dbReference type="InterPro" id="IPR029056">
    <property type="entry name" value="Ribokinase-like"/>
</dbReference>
<evidence type="ECO:0000313" key="16">
    <source>
        <dbReference type="Proteomes" id="UP000003490"/>
    </source>
</evidence>
<keyword evidence="12" id="KW-0963">Cytoplasm</keyword>
<keyword evidence="4 12" id="KW-0808">Transferase</keyword>
<feature type="binding site" evidence="12">
    <location>
        <position position="249"/>
    </location>
    <ligand>
        <name>K(+)</name>
        <dbReference type="ChEBI" id="CHEBI:29103"/>
    </ligand>
</feature>
<dbReference type="eggNOG" id="COG0524">
    <property type="taxonomic scope" value="Bacteria"/>
</dbReference>
<evidence type="ECO:0000256" key="8">
    <source>
        <dbReference type="ARBA" id="ARBA00022840"/>
    </source>
</evidence>
<comment type="activity regulation">
    <text evidence="12">Activated by a monovalent cation that binds near, but not in, the active site. The most likely occupant of the site in vivo is potassium. Ion binding induces a conformational change that may alter substrate affinity.</text>
</comment>
<comment type="subcellular location">
    <subcellularLocation>
        <location evidence="12">Cytoplasm</location>
    </subcellularLocation>
</comment>
<dbReference type="PRINTS" id="PR00990">
    <property type="entry name" value="RIBOKINASE"/>
</dbReference>
<dbReference type="Gene3D" id="3.40.1190.20">
    <property type="match status" value="1"/>
</dbReference>
<dbReference type="PROSITE" id="PS00583">
    <property type="entry name" value="PFKB_KINASES_1"/>
    <property type="match status" value="1"/>
</dbReference>
<dbReference type="InterPro" id="IPR002173">
    <property type="entry name" value="Carboh/pur_kinase_PfkB_CS"/>
</dbReference>
<evidence type="ECO:0000256" key="1">
    <source>
        <dbReference type="ARBA" id="ARBA00005380"/>
    </source>
</evidence>
<dbReference type="GO" id="GO:0005524">
    <property type="term" value="F:ATP binding"/>
    <property type="evidence" value="ECO:0007669"/>
    <property type="project" value="UniProtKB-UniRule"/>
</dbReference>
<keyword evidence="9 12" id="KW-0460">Magnesium</keyword>
<feature type="binding site" evidence="12">
    <location>
        <position position="141"/>
    </location>
    <ligand>
        <name>substrate</name>
    </ligand>
</feature>
<dbReference type="PANTHER" id="PTHR10584">
    <property type="entry name" value="SUGAR KINASE"/>
    <property type="match status" value="1"/>
</dbReference>
<evidence type="ECO:0000256" key="5">
    <source>
        <dbReference type="ARBA" id="ARBA00022723"/>
    </source>
</evidence>
<dbReference type="InterPro" id="IPR011611">
    <property type="entry name" value="PfkB_dom"/>
</dbReference>
<evidence type="ECO:0000313" key="15">
    <source>
        <dbReference type="EMBL" id="PEQ24843.1"/>
    </source>
</evidence>
<evidence type="ECO:0000256" key="12">
    <source>
        <dbReference type="HAMAP-Rule" id="MF_01987"/>
    </source>
</evidence>
<dbReference type="Proteomes" id="UP000220611">
    <property type="component" value="Unassembled WGS sequence"/>
</dbReference>
<sequence>MSDIVVFGSFVVDLMARSAHIPVPGETIKSSLFRMGAGGKGSNQAVACKLSGGDVSVVTKVGRDAFAQVLYDQYEKIGLSAEHVFVSSQAQTGNALILVDEGTSQNAITVTPGACETFTRDDVEQIKPLLASAKILLAQLEVNQDANELVVDYAKGQGARVVLNPAPIHAVSSEFLCKADVITPNEVEASALSGIPIKTPDDALRAAGILMDKGVKSVVITLGKQGVLAVTENQSRLFRNYDVKVVDSTGAGDAFNGGLVTALSEGKNLLEACAFANVVSNLAVTRMGTAPSMPTRREIDAFLEAHPSAAD</sequence>
<accession>A7VSD1</accession>
<keyword evidence="17" id="KW-1185">Reference proteome</keyword>
<dbReference type="PROSITE" id="PS00584">
    <property type="entry name" value="PFKB_KINASES_2"/>
    <property type="match status" value="1"/>
</dbReference>
<dbReference type="SUPFAM" id="SSF53613">
    <property type="entry name" value="Ribokinase-like"/>
    <property type="match status" value="1"/>
</dbReference>
<feature type="binding site" evidence="12">
    <location>
        <begin position="252"/>
        <end position="253"/>
    </location>
    <ligand>
        <name>ATP</name>
        <dbReference type="ChEBI" id="CHEBI:30616"/>
    </ligand>
</feature>
<name>A7VSD1_9FIRM</name>
<feature type="binding site" evidence="12">
    <location>
        <begin position="11"/>
        <end position="13"/>
    </location>
    <ligand>
        <name>substrate</name>
    </ligand>
</feature>
<dbReference type="GO" id="GO:0046872">
    <property type="term" value="F:metal ion binding"/>
    <property type="evidence" value="ECO:0007669"/>
    <property type="project" value="UniProtKB-KW"/>
</dbReference>
<keyword evidence="7 12" id="KW-0418">Kinase</keyword>
<comment type="subunit">
    <text evidence="12">Homodimer.</text>
</comment>
<comment type="caution">
    <text evidence="12">Lacks conserved residue(s) required for the propagation of feature annotation.</text>
</comment>